<feature type="region of interest" description="Disordered" evidence="7">
    <location>
        <begin position="564"/>
        <end position="589"/>
    </location>
</feature>
<dbReference type="GO" id="GO:0006289">
    <property type="term" value="P:nucleotide-excision repair"/>
    <property type="evidence" value="ECO:0007669"/>
    <property type="project" value="InterPro"/>
</dbReference>
<evidence type="ECO:0000256" key="3">
    <source>
        <dbReference type="ARBA" id="ARBA00022763"/>
    </source>
</evidence>
<evidence type="ECO:0000256" key="5">
    <source>
        <dbReference type="ARBA" id="ARBA00022801"/>
    </source>
</evidence>
<feature type="region of interest" description="Disordered" evidence="7">
    <location>
        <begin position="17"/>
        <end position="49"/>
    </location>
</feature>
<evidence type="ECO:0000256" key="6">
    <source>
        <dbReference type="ARBA" id="ARBA00023204"/>
    </source>
</evidence>
<evidence type="ECO:0008006" key="10">
    <source>
        <dbReference type="Google" id="ProtNLM"/>
    </source>
</evidence>
<dbReference type="PANTHER" id="PTHR31290:SF5">
    <property type="entry name" value="UV-DAMAGE ENDONUCLEASE"/>
    <property type="match status" value="1"/>
</dbReference>
<feature type="region of interest" description="Disordered" evidence="7">
    <location>
        <begin position="81"/>
        <end position="177"/>
    </location>
</feature>
<evidence type="ECO:0000313" key="9">
    <source>
        <dbReference type="Proteomes" id="UP000078113"/>
    </source>
</evidence>
<protein>
    <recommendedName>
        <fullName evidence="10">UV-damage endonuclease</fullName>
    </recommendedName>
</protein>
<dbReference type="EMBL" id="LWDG02000159">
    <property type="protein sequence ID" value="KAE8268316.1"/>
    <property type="molecule type" value="Genomic_DNA"/>
</dbReference>
<dbReference type="SUPFAM" id="SSF51658">
    <property type="entry name" value="Xylose isomerase-like"/>
    <property type="match status" value="1"/>
</dbReference>
<keyword evidence="5" id="KW-0378">Hydrolase</keyword>
<feature type="region of interest" description="Disordered" evidence="7">
    <location>
        <begin position="518"/>
        <end position="546"/>
    </location>
</feature>
<proteinExistence type="predicted"/>
<dbReference type="GO" id="GO:0005634">
    <property type="term" value="C:nucleus"/>
    <property type="evidence" value="ECO:0007669"/>
    <property type="project" value="TreeGrafter"/>
</dbReference>
<comment type="caution">
    <text evidence="8">The sequence shown here is derived from an EMBL/GenBank/DDBJ whole genome shotgun (WGS) entry which is preliminary data.</text>
</comment>
<dbReference type="GO" id="GO:0016787">
    <property type="term" value="F:hydrolase activity"/>
    <property type="evidence" value="ECO:0007669"/>
    <property type="project" value="UniProtKB-KW"/>
</dbReference>
<dbReference type="Gene3D" id="3.20.20.150">
    <property type="entry name" value="Divalent-metal-dependent TIM barrel enzymes"/>
    <property type="match status" value="1"/>
</dbReference>
<dbReference type="GO" id="GO:0009411">
    <property type="term" value="P:response to UV"/>
    <property type="evidence" value="ECO:0007669"/>
    <property type="project" value="InterPro"/>
</dbReference>
<dbReference type="AlphaFoldDB" id="A0A8X7T4D0"/>
<dbReference type="PANTHER" id="PTHR31290">
    <property type="entry name" value="UV-DAMAGE ENDONUCLEASE"/>
    <property type="match status" value="1"/>
</dbReference>
<evidence type="ECO:0000313" key="8">
    <source>
        <dbReference type="EMBL" id="KAE8268316.1"/>
    </source>
</evidence>
<sequence length="765" mass="83593">MGRPARKASAAAFTAISRQVEQESGPADDGEAVVQRRSSSRAKKENAPATEIVIAKATAELEPASSSTSRQPRKLKAALVSVDDGKAVDSELSDLSALSEQESVQASPPKKKRRTKKQMAEDAEAKAATTPTKGKGRKGKQKAKAEDDDEDHVEDDEDDGGTTGKKQKRTRKPKVTEPVVYEIPDVVKRDFRSEGGPSRATERAEGFQGRLGYACLNTILRAQKPSIFSSRTTRLKSIEEKGLDFVRELALANVRDIIPMIEWNEAHGIRFMRLSSEMFPFATHPVNGYDFVAFAKEELAKAGELARKYGHRLTMHPGQFCQLGTPKKDVLEASIRELDMHAQILDALGMDQDSVMILHGGGVYGEREETVARIKNTIQTRLKGSTRSRLVLENDELSYSVDELLPICKELKVPLVLDFHHDMLRPSSRSPAELMPEILEIWKERGIRPKFHLSEPRPGAKAMRERRAHSDRCTHIPAELPANADLMIEAKDKEQAVFELFRIYNLVDVKPFWSDLRPAAEDQSTSTSGRKRGIGANGPGSATDQQKALRTLIKAKKIERKIERKRAIAEGRTPPPEGDSDLDDWSPAKDRPAVATQIEVLEDMRKEADWIRNELKEGRDRRAYGNQEVEEEEEELDEDGEVVGSSARSDAGDGSPVKKGKGKGKIATTLRVDGQSAGAQEDLVAVVTDSIASASSFSSNTPADATVVSDAPIGGAARLTTDEVGQALVIKPGVAADPSAEATPMDVAAVAVAGVKGRSAGKRKR</sequence>
<organism evidence="8 9">
    <name type="scientific">Tilletia walkeri</name>
    <dbReference type="NCBI Taxonomy" id="117179"/>
    <lineage>
        <taxon>Eukaryota</taxon>
        <taxon>Fungi</taxon>
        <taxon>Dikarya</taxon>
        <taxon>Basidiomycota</taxon>
        <taxon>Ustilaginomycotina</taxon>
        <taxon>Exobasidiomycetes</taxon>
        <taxon>Tilletiales</taxon>
        <taxon>Tilletiaceae</taxon>
        <taxon>Tilletia</taxon>
    </lineage>
</organism>
<feature type="compositionally biased region" description="Low complexity" evidence="7">
    <location>
        <begin position="93"/>
        <end position="103"/>
    </location>
</feature>
<feature type="region of interest" description="Disordered" evidence="7">
    <location>
        <begin position="620"/>
        <end position="666"/>
    </location>
</feature>
<reference evidence="8" key="2">
    <citation type="journal article" date="2019" name="IMA Fungus">
        <title>Genome sequencing and comparison of five Tilletia species to identify candidate genes for the detection of regulated species infecting wheat.</title>
        <authorList>
            <person name="Nguyen H.D.T."/>
            <person name="Sultana T."/>
            <person name="Kesanakurti P."/>
            <person name="Hambleton S."/>
        </authorList>
    </citation>
    <scope>NUCLEOTIDE SEQUENCE</scope>
    <source>
        <strain evidence="8">DAOMC 236422</strain>
    </source>
</reference>
<dbReference type="NCBIfam" id="TIGR00629">
    <property type="entry name" value="uvde"/>
    <property type="match status" value="1"/>
</dbReference>
<keyword evidence="3" id="KW-0227">DNA damage</keyword>
<keyword evidence="1" id="KW-0540">Nuclease</keyword>
<dbReference type="Pfam" id="PF03851">
    <property type="entry name" value="UvdE"/>
    <property type="match status" value="1"/>
</dbReference>
<keyword evidence="2" id="KW-0255">Endonuclease</keyword>
<evidence type="ECO:0000256" key="7">
    <source>
        <dbReference type="SAM" id="MobiDB-lite"/>
    </source>
</evidence>
<evidence type="ECO:0000256" key="1">
    <source>
        <dbReference type="ARBA" id="ARBA00022722"/>
    </source>
</evidence>
<feature type="compositionally biased region" description="Acidic residues" evidence="7">
    <location>
        <begin position="628"/>
        <end position="641"/>
    </location>
</feature>
<dbReference type="GO" id="GO:0004519">
    <property type="term" value="F:endonuclease activity"/>
    <property type="evidence" value="ECO:0007669"/>
    <property type="project" value="UniProtKB-KW"/>
</dbReference>
<gene>
    <name evidence="8" type="ORF">A4X09_0g4026</name>
</gene>
<keyword evidence="4" id="KW-0228">DNA excision</keyword>
<accession>A0A8X7T4D0</accession>
<dbReference type="InterPro" id="IPR004601">
    <property type="entry name" value="UvdE"/>
</dbReference>
<keyword evidence="9" id="KW-1185">Reference proteome</keyword>
<keyword evidence="6" id="KW-0234">DNA repair</keyword>
<name>A0A8X7T4D0_9BASI</name>
<reference evidence="8" key="1">
    <citation type="submission" date="2016-04" db="EMBL/GenBank/DDBJ databases">
        <authorList>
            <person name="Nguyen H.D."/>
            <person name="Samba Siva P."/>
            <person name="Cullis J."/>
            <person name="Levesque C.A."/>
            <person name="Hambleton S."/>
        </authorList>
    </citation>
    <scope>NUCLEOTIDE SEQUENCE</scope>
    <source>
        <strain evidence="8">DAOMC 236422</strain>
    </source>
</reference>
<dbReference type="GO" id="GO:0043504">
    <property type="term" value="P:mitochondrial DNA repair"/>
    <property type="evidence" value="ECO:0007669"/>
    <property type="project" value="TreeGrafter"/>
</dbReference>
<feature type="compositionally biased region" description="Low complexity" evidence="7">
    <location>
        <begin position="642"/>
        <end position="655"/>
    </location>
</feature>
<dbReference type="GO" id="GO:0005739">
    <property type="term" value="C:mitochondrion"/>
    <property type="evidence" value="ECO:0007669"/>
    <property type="project" value="TreeGrafter"/>
</dbReference>
<dbReference type="Proteomes" id="UP000078113">
    <property type="component" value="Unassembled WGS sequence"/>
</dbReference>
<evidence type="ECO:0000256" key="2">
    <source>
        <dbReference type="ARBA" id="ARBA00022759"/>
    </source>
</evidence>
<dbReference type="InterPro" id="IPR036237">
    <property type="entry name" value="Xyl_isomerase-like_sf"/>
</dbReference>
<feature type="compositionally biased region" description="Acidic residues" evidence="7">
    <location>
        <begin position="146"/>
        <end position="160"/>
    </location>
</feature>
<evidence type="ECO:0000256" key="4">
    <source>
        <dbReference type="ARBA" id="ARBA00022769"/>
    </source>
</evidence>